<accession>A0A839AEL3</accession>
<comment type="caution">
    <text evidence="2">The sequence shown here is derived from an EMBL/GenBank/DDBJ whole genome shotgun (WGS) entry which is preliminary data.</text>
</comment>
<dbReference type="AlphaFoldDB" id="A0A839AEL3"/>
<evidence type="ECO:0000256" key="1">
    <source>
        <dbReference type="SAM" id="SignalP"/>
    </source>
</evidence>
<dbReference type="InterPro" id="IPR021556">
    <property type="entry name" value="DUF2950"/>
</dbReference>
<keyword evidence="1" id="KW-0732">Signal</keyword>
<proteinExistence type="predicted"/>
<protein>
    <submittedName>
        <fullName evidence="2">DUF2950 family protein</fullName>
    </submittedName>
</protein>
<dbReference type="Pfam" id="PF11453">
    <property type="entry name" value="DUF2950"/>
    <property type="match status" value="1"/>
</dbReference>
<sequence>MTTTLYKALLGSVIGTAILAAALGFNPVSAFAQEEEGIASFASKEEPLAFDTPEAAVDAFKKALADNDIDRLSRILGLDPAKIRANDDTMNSYEQIREGAAKLVVVEDEGDRKIVEIGEKLWPLPFPIAKGDDDKWFFDTFTGFEEIINRRVGENELEAIDTMRAYVDAQNDYADADHDADGVNEYAQLLISSEGQQDGLYWEGEGSPAGDFVDQAALDKAKAGDGYFGYRYKILKGQGDNVAGGAYDYVINGNMIAGFGLIAWPVKYAETGVNTFMVNQHGIVYEADLGPATEEIVKYIDRFNPGDNWSIAGD</sequence>
<name>A0A839AEL3_9HYPH</name>
<reference evidence="2 3" key="1">
    <citation type="submission" date="2020-07" db="EMBL/GenBank/DDBJ databases">
        <title>Stappia sp., F7233, whole genome shotgun sequencing project.</title>
        <authorList>
            <person name="Jiang S."/>
            <person name="Liu Z.W."/>
            <person name="Du Z.J."/>
        </authorList>
    </citation>
    <scope>NUCLEOTIDE SEQUENCE [LARGE SCALE GENOMIC DNA]</scope>
    <source>
        <strain evidence="2 3">F7233</strain>
    </source>
</reference>
<feature type="chain" id="PRO_5032966720" evidence="1">
    <location>
        <begin position="33"/>
        <end position="314"/>
    </location>
</feature>
<dbReference type="Proteomes" id="UP000541109">
    <property type="component" value="Unassembled WGS sequence"/>
</dbReference>
<organism evidence="2 3">
    <name type="scientific">Stappia albiluteola</name>
    <dbReference type="NCBI Taxonomy" id="2758565"/>
    <lineage>
        <taxon>Bacteria</taxon>
        <taxon>Pseudomonadati</taxon>
        <taxon>Pseudomonadota</taxon>
        <taxon>Alphaproteobacteria</taxon>
        <taxon>Hyphomicrobiales</taxon>
        <taxon>Stappiaceae</taxon>
        <taxon>Stappia</taxon>
    </lineage>
</organism>
<gene>
    <name evidence="2" type="ORF">H2509_10575</name>
</gene>
<keyword evidence="3" id="KW-1185">Reference proteome</keyword>
<dbReference type="EMBL" id="JACFXV010000053">
    <property type="protein sequence ID" value="MBA5777566.1"/>
    <property type="molecule type" value="Genomic_DNA"/>
</dbReference>
<evidence type="ECO:0000313" key="3">
    <source>
        <dbReference type="Proteomes" id="UP000541109"/>
    </source>
</evidence>
<feature type="signal peptide" evidence="1">
    <location>
        <begin position="1"/>
        <end position="32"/>
    </location>
</feature>
<evidence type="ECO:0000313" key="2">
    <source>
        <dbReference type="EMBL" id="MBA5777566.1"/>
    </source>
</evidence>
<dbReference type="RefSeq" id="WP_182165021.1">
    <property type="nucleotide sequence ID" value="NZ_JACFXV010000053.1"/>
</dbReference>